<dbReference type="EMBL" id="AP025635">
    <property type="protein sequence ID" value="BDG67580.1"/>
    <property type="molecule type" value="Genomic_DNA"/>
</dbReference>
<proteinExistence type="predicted"/>
<accession>A0ABN6NNL0</accession>
<gene>
    <name evidence="1" type="ORF">ENLAB_11440</name>
</gene>
<keyword evidence="2" id="KW-1185">Reference proteome</keyword>
<reference evidence="1 2" key="1">
    <citation type="submission" date="2022-03" db="EMBL/GenBank/DDBJ databases">
        <title>Complete genome sequence of Enterococcus innesii DB-1.</title>
        <authorList>
            <person name="Fukuda D."/>
            <person name="Nolasco-Hipolito C."/>
        </authorList>
    </citation>
    <scope>NUCLEOTIDE SEQUENCE [LARGE SCALE GENOMIC DNA]</scope>
    <source>
        <strain evidence="1 2">DB-1</strain>
    </source>
</reference>
<evidence type="ECO:0000313" key="1">
    <source>
        <dbReference type="EMBL" id="BDG67580.1"/>
    </source>
</evidence>
<dbReference type="Proteomes" id="UP000831692">
    <property type="component" value="Chromosome"/>
</dbReference>
<protein>
    <submittedName>
        <fullName evidence="1">Uncharacterized protein</fullName>
    </submittedName>
</protein>
<organism evidence="1 2">
    <name type="scientific">Enterococcus innesii</name>
    <dbReference type="NCBI Taxonomy" id="2839759"/>
    <lineage>
        <taxon>Bacteria</taxon>
        <taxon>Bacillati</taxon>
        <taxon>Bacillota</taxon>
        <taxon>Bacilli</taxon>
        <taxon>Lactobacillales</taxon>
        <taxon>Enterococcaceae</taxon>
        <taxon>Enterococcus</taxon>
    </lineage>
</organism>
<sequence length="59" mass="6886">MDGSSFPHHNYDLNGPIFRKKGKKIKKKLFSFIINQFVFTSKVQKEAPKEVLKKRSGVY</sequence>
<evidence type="ECO:0000313" key="2">
    <source>
        <dbReference type="Proteomes" id="UP000831692"/>
    </source>
</evidence>
<name>A0ABN6NNL0_9ENTE</name>